<dbReference type="HOGENOM" id="CLU_1214057_0_0_11"/>
<feature type="region of interest" description="Disordered" evidence="1">
    <location>
        <begin position="24"/>
        <end position="81"/>
    </location>
</feature>
<evidence type="ECO:0000313" key="2">
    <source>
        <dbReference type="EMBL" id="BAH52286.1"/>
    </source>
</evidence>
<sequence>MPTGEYGKKEHAMSGKYGNLRFLVGAGPGGVGTGDGGEGGNSNDNGPQALKGAGGGGGGAVAGGSGGGDNGGAGERTFTQADLDRVVNERLARERDKYSDYDQLKAQAAAAGDTRTEMQRLADEVKEMRADREQRDFLDLKKSVAEAAGIPLKYAKKLEGKTREELEADAADFAEAFGTKQGGQEQEQRKGPAVQRGRPRENLRGGGTPDDEPVETDPKKLAAMIPRS</sequence>
<dbReference type="Proteomes" id="UP000002212">
    <property type="component" value="Chromosome"/>
</dbReference>
<dbReference type="EMBL" id="AP011115">
    <property type="protein sequence ID" value="BAH52286.1"/>
    <property type="molecule type" value="Genomic_DNA"/>
</dbReference>
<dbReference type="KEGG" id="rop:ROP_40390"/>
<feature type="compositionally biased region" description="Gly residues" evidence="1">
    <location>
        <begin position="52"/>
        <end position="74"/>
    </location>
</feature>
<dbReference type="AlphaFoldDB" id="C1B9D3"/>
<dbReference type="PATRIC" id="fig|632772.20.peg.4237"/>
<feature type="compositionally biased region" description="Low complexity" evidence="1">
    <location>
        <begin position="173"/>
        <end position="185"/>
    </location>
</feature>
<organism evidence="2 3">
    <name type="scientific">Rhodococcus opacus (strain B4)</name>
    <dbReference type="NCBI Taxonomy" id="632772"/>
    <lineage>
        <taxon>Bacteria</taxon>
        <taxon>Bacillati</taxon>
        <taxon>Actinomycetota</taxon>
        <taxon>Actinomycetes</taxon>
        <taxon>Mycobacteriales</taxon>
        <taxon>Nocardiaceae</taxon>
        <taxon>Rhodococcus</taxon>
    </lineage>
</organism>
<feature type="compositionally biased region" description="Gly residues" evidence="1">
    <location>
        <begin position="26"/>
        <end position="40"/>
    </location>
</feature>
<proteinExistence type="predicted"/>
<dbReference type="STRING" id="632772.ROP_40390"/>
<feature type="compositionally biased region" description="Low complexity" evidence="1">
    <location>
        <begin position="41"/>
        <end position="51"/>
    </location>
</feature>
<evidence type="ECO:0000313" key="3">
    <source>
        <dbReference type="Proteomes" id="UP000002212"/>
    </source>
</evidence>
<feature type="region of interest" description="Disordered" evidence="1">
    <location>
        <begin position="172"/>
        <end position="228"/>
    </location>
</feature>
<reference evidence="2 3" key="1">
    <citation type="submission" date="2009-03" db="EMBL/GenBank/DDBJ databases">
        <title>Comparison of the complete genome sequences of Rhodococcus erythropolis PR4 and Rhodococcus opacus B4.</title>
        <authorList>
            <person name="Takarada H."/>
            <person name="Sekine M."/>
            <person name="Hosoyama A."/>
            <person name="Yamada R."/>
            <person name="Fujisawa T."/>
            <person name="Omata S."/>
            <person name="Shimizu A."/>
            <person name="Tsukatani N."/>
            <person name="Tanikawa S."/>
            <person name="Fujita N."/>
            <person name="Harayama S."/>
        </authorList>
    </citation>
    <scope>NUCLEOTIDE SEQUENCE [LARGE SCALE GENOMIC DNA]</scope>
    <source>
        <strain evidence="2 3">B4</strain>
    </source>
</reference>
<evidence type="ECO:0008006" key="4">
    <source>
        <dbReference type="Google" id="ProtNLM"/>
    </source>
</evidence>
<accession>C1B9D3</accession>
<name>C1B9D3_RHOOB</name>
<evidence type="ECO:0000256" key="1">
    <source>
        <dbReference type="SAM" id="MobiDB-lite"/>
    </source>
</evidence>
<gene>
    <name evidence="2" type="ordered locus">ROP_40390</name>
</gene>
<protein>
    <recommendedName>
        <fullName evidence="4">Scaffolding protein</fullName>
    </recommendedName>
</protein>